<dbReference type="NCBIfam" id="NF005559">
    <property type="entry name" value="PRK07231.1"/>
    <property type="match status" value="1"/>
</dbReference>
<dbReference type="KEGG" id="nah:F5544_12015"/>
<dbReference type="InterPro" id="IPR036291">
    <property type="entry name" value="NAD(P)-bd_dom_sf"/>
</dbReference>
<dbReference type="InterPro" id="IPR020904">
    <property type="entry name" value="Sc_DH/Rdtase_CS"/>
</dbReference>
<protein>
    <recommendedName>
        <fullName evidence="5">3-oxoacyl-[acyl-carrier-protein] reductase MabA</fullName>
    </recommendedName>
</protein>
<dbReference type="GO" id="GO:0004316">
    <property type="term" value="F:3-oxoacyl-[acyl-carrier-protein] reductase (NADPH) activity"/>
    <property type="evidence" value="ECO:0007669"/>
    <property type="project" value="UniProtKB-EC"/>
</dbReference>
<evidence type="ECO:0000313" key="8">
    <source>
        <dbReference type="Proteomes" id="UP000503540"/>
    </source>
</evidence>
<keyword evidence="4 7" id="KW-0560">Oxidoreductase</keyword>
<evidence type="ECO:0000256" key="3">
    <source>
        <dbReference type="ARBA" id="ARBA00022512"/>
    </source>
</evidence>
<dbReference type="PANTHER" id="PTHR42879:SF2">
    <property type="entry name" value="3-OXOACYL-[ACYL-CARRIER-PROTEIN] REDUCTASE FABG"/>
    <property type="match status" value="1"/>
</dbReference>
<gene>
    <name evidence="7" type="ORF">F5544_12015</name>
</gene>
<dbReference type="Proteomes" id="UP000503540">
    <property type="component" value="Chromosome"/>
</dbReference>
<keyword evidence="3" id="KW-0964">Secreted</keyword>
<sequence>MDGKEIETMSTRFANQVALITGASSGIGRAVALRLAAEGAAVVLGSRGKDAGEAVAEEVRATGARAVFVPTDVTSEADVARLTEAALTEFGRLDVAFNNAGTVTAMGPVQDIDDAGWRADLDTNLTSVYYCMRHQVPALIASGGGAILNNASNLGVVGMGSVAPYVAAKHGVVGLTRTVALETAAQGIRVNAVLPGATDTPAFRATMGATPESLAAIKALHPLGRISTPDEIASFCAYLLSKEASFITGAALSIDGGFTAR</sequence>
<organism evidence="7 8">
    <name type="scientific">Nocardia arthritidis</name>
    <dbReference type="NCBI Taxonomy" id="228602"/>
    <lineage>
        <taxon>Bacteria</taxon>
        <taxon>Bacillati</taxon>
        <taxon>Actinomycetota</taxon>
        <taxon>Actinomycetes</taxon>
        <taxon>Mycobacteriales</taxon>
        <taxon>Nocardiaceae</taxon>
        <taxon>Nocardia</taxon>
    </lineage>
</organism>
<dbReference type="InterPro" id="IPR050259">
    <property type="entry name" value="SDR"/>
</dbReference>
<accession>A0A6G9YAX0</accession>
<comment type="subcellular location">
    <subcellularLocation>
        <location evidence="1">Secreted</location>
        <location evidence="1">Cell wall</location>
    </subcellularLocation>
</comment>
<dbReference type="AlphaFoldDB" id="A0A6G9YAX0"/>
<dbReference type="PRINTS" id="PR00081">
    <property type="entry name" value="GDHRDH"/>
</dbReference>
<dbReference type="SUPFAM" id="SSF51735">
    <property type="entry name" value="NAD(P)-binding Rossmann-fold domains"/>
    <property type="match status" value="1"/>
</dbReference>
<evidence type="ECO:0000256" key="2">
    <source>
        <dbReference type="ARBA" id="ARBA00006484"/>
    </source>
</evidence>
<keyword evidence="8" id="KW-1185">Reference proteome</keyword>
<dbReference type="InterPro" id="IPR002347">
    <property type="entry name" value="SDR_fam"/>
</dbReference>
<dbReference type="EMBL" id="CP046172">
    <property type="protein sequence ID" value="QIS10294.1"/>
    <property type="molecule type" value="Genomic_DNA"/>
</dbReference>
<dbReference type="PANTHER" id="PTHR42879">
    <property type="entry name" value="3-OXOACYL-(ACYL-CARRIER-PROTEIN) REDUCTASE"/>
    <property type="match status" value="1"/>
</dbReference>
<dbReference type="FunFam" id="3.40.50.720:FF:000084">
    <property type="entry name" value="Short-chain dehydrogenase reductase"/>
    <property type="match status" value="1"/>
</dbReference>
<evidence type="ECO:0000256" key="6">
    <source>
        <dbReference type="ARBA" id="ARBA00047400"/>
    </source>
</evidence>
<dbReference type="Gene3D" id="3.40.50.720">
    <property type="entry name" value="NAD(P)-binding Rossmann-like Domain"/>
    <property type="match status" value="1"/>
</dbReference>
<dbReference type="Pfam" id="PF13561">
    <property type="entry name" value="adh_short_C2"/>
    <property type="match status" value="1"/>
</dbReference>
<keyword evidence="3" id="KW-0134">Cell wall</keyword>
<name>A0A6G9YAX0_9NOCA</name>
<dbReference type="GO" id="GO:0032787">
    <property type="term" value="P:monocarboxylic acid metabolic process"/>
    <property type="evidence" value="ECO:0007669"/>
    <property type="project" value="UniProtKB-ARBA"/>
</dbReference>
<comment type="similarity">
    <text evidence="2">Belongs to the short-chain dehydrogenases/reductases (SDR) family.</text>
</comment>
<evidence type="ECO:0000256" key="1">
    <source>
        <dbReference type="ARBA" id="ARBA00004191"/>
    </source>
</evidence>
<reference evidence="7 8" key="1">
    <citation type="journal article" date="2019" name="ACS Chem. Biol.">
        <title>Identification and Mobilization of a Cryptic Antibiotic Biosynthesis Gene Locus from a Human-Pathogenic Nocardia Isolate.</title>
        <authorList>
            <person name="Herisse M."/>
            <person name="Ishida K."/>
            <person name="Porter J.L."/>
            <person name="Howden B."/>
            <person name="Hertweck C."/>
            <person name="Stinear T.P."/>
            <person name="Pidot S.J."/>
        </authorList>
    </citation>
    <scope>NUCLEOTIDE SEQUENCE [LARGE SCALE GENOMIC DNA]</scope>
    <source>
        <strain evidence="7 8">AUSMDU00012717</strain>
    </source>
</reference>
<dbReference type="PRINTS" id="PR00080">
    <property type="entry name" value="SDRFAMILY"/>
</dbReference>
<evidence type="ECO:0000313" key="7">
    <source>
        <dbReference type="EMBL" id="QIS10294.1"/>
    </source>
</evidence>
<evidence type="ECO:0000256" key="4">
    <source>
        <dbReference type="ARBA" id="ARBA00023002"/>
    </source>
</evidence>
<dbReference type="PROSITE" id="PS00061">
    <property type="entry name" value="ADH_SHORT"/>
    <property type="match status" value="1"/>
</dbReference>
<proteinExistence type="inferred from homology"/>
<dbReference type="CDD" id="cd05233">
    <property type="entry name" value="SDR_c"/>
    <property type="match status" value="1"/>
</dbReference>
<evidence type="ECO:0000256" key="5">
    <source>
        <dbReference type="ARBA" id="ARBA00040781"/>
    </source>
</evidence>
<comment type="catalytic activity">
    <reaction evidence="6">
        <text>a (3R)-hydroxyacyl-[ACP] + NADP(+) = a 3-oxoacyl-[ACP] + NADPH + H(+)</text>
        <dbReference type="Rhea" id="RHEA:17397"/>
        <dbReference type="Rhea" id="RHEA-COMP:9916"/>
        <dbReference type="Rhea" id="RHEA-COMP:9945"/>
        <dbReference type="ChEBI" id="CHEBI:15378"/>
        <dbReference type="ChEBI" id="CHEBI:57783"/>
        <dbReference type="ChEBI" id="CHEBI:58349"/>
        <dbReference type="ChEBI" id="CHEBI:78776"/>
        <dbReference type="ChEBI" id="CHEBI:78827"/>
        <dbReference type="EC" id="1.1.1.100"/>
    </reaction>
    <physiologicalReaction direction="right-to-left" evidence="6">
        <dbReference type="Rhea" id="RHEA:17399"/>
    </physiologicalReaction>
</comment>